<feature type="domain" description="AAA+ ATPase" evidence="1">
    <location>
        <begin position="24"/>
        <end position="261"/>
    </location>
</feature>
<dbReference type="Pfam" id="PF13304">
    <property type="entry name" value="AAA_21"/>
    <property type="match status" value="1"/>
</dbReference>
<reference evidence="2 3" key="1">
    <citation type="submission" date="2017-05" db="EMBL/GenBank/DDBJ databases">
        <title>Whole genome sequencing of Proteus mirabilis AR_0155.</title>
        <authorList>
            <person name="Conlan S."/>
            <person name="Thomas P.J."/>
            <person name="Mullikin J."/>
            <person name="Frank K.M."/>
            <person name="Segre J.A."/>
        </authorList>
    </citation>
    <scope>NUCLEOTIDE SEQUENCE [LARGE SCALE GENOMIC DNA]</scope>
    <source>
        <strain evidence="2 3">AR_0155</strain>
    </source>
</reference>
<dbReference type="InterPro" id="IPR003959">
    <property type="entry name" value="ATPase_AAA_core"/>
</dbReference>
<dbReference type="RefSeq" id="WP_004250215.1">
    <property type="nucleotide sequence ID" value="NZ_BGKV01000002.1"/>
</dbReference>
<evidence type="ECO:0000313" key="2">
    <source>
        <dbReference type="EMBL" id="ARX33702.1"/>
    </source>
</evidence>
<evidence type="ECO:0000259" key="1">
    <source>
        <dbReference type="SMART" id="SM00382"/>
    </source>
</evidence>
<proteinExistence type="predicted"/>
<dbReference type="AlphaFoldDB" id="A0AAJ1DFI1"/>
<dbReference type="GeneID" id="6801967"/>
<dbReference type="InterPro" id="IPR003593">
    <property type="entry name" value="AAA+_ATPase"/>
</dbReference>
<evidence type="ECO:0000313" key="3">
    <source>
        <dbReference type="Proteomes" id="UP000195540"/>
    </source>
</evidence>
<dbReference type="SUPFAM" id="SSF52540">
    <property type="entry name" value="P-loop containing nucleoside triphosphate hydrolases"/>
    <property type="match status" value="1"/>
</dbReference>
<sequence length="435" mass="50836">MFISLNIKSLQHINNVLLDFDFSNRNLICITGRNGIGKTSIVKSLCLLKDISVLNKTSSIFSINKETNITISINKNNYHYYCNNGEIDSKDIIDESFLNVELPIPYGKRFSNFPVLGNIDKELRESYIKGEFNKNIEIIYFLSQIYIGERFSSLKEVIIRGNKYYFLPLDGYRYIREDYFSSGEYFVINLYKTVTSDCKLIVVDEIDISLDASAQVRLIQALNNLCDKYKKKIIFTTHSLPIMRVLYQQVGESIFYLENINSRLIMREVSYSYIVGELFGFKDYDKYILTEDIMLEIYLKRLISKIDTNKSVKIIYIGGASNVIDFMRRNKRENFICESKHMISFLDGDSRGKVSGDNILYSPFLDIEDEFFRKYTEENNRFNLPSIGVDNCKSKYYCKTVIKDIGYEAFFNILDIDFEDKIEQTIAELREFINK</sequence>
<organism evidence="2 3">
    <name type="scientific">Proteus mirabilis</name>
    <dbReference type="NCBI Taxonomy" id="584"/>
    <lineage>
        <taxon>Bacteria</taxon>
        <taxon>Pseudomonadati</taxon>
        <taxon>Pseudomonadota</taxon>
        <taxon>Gammaproteobacteria</taxon>
        <taxon>Enterobacterales</taxon>
        <taxon>Morganellaceae</taxon>
        <taxon>Proteus</taxon>
    </lineage>
</organism>
<dbReference type="SMART" id="SM00382">
    <property type="entry name" value="AAA"/>
    <property type="match status" value="1"/>
</dbReference>
<name>A0AAJ1DFI1_PROMI</name>
<dbReference type="PANTHER" id="PTHR43581:SF2">
    <property type="entry name" value="EXCINUCLEASE ATPASE SUBUNIT"/>
    <property type="match status" value="1"/>
</dbReference>
<gene>
    <name evidence="2" type="ORF">AM402_05900</name>
</gene>
<dbReference type="EMBL" id="CP021694">
    <property type="protein sequence ID" value="ARX33702.1"/>
    <property type="molecule type" value="Genomic_DNA"/>
</dbReference>
<dbReference type="PANTHER" id="PTHR43581">
    <property type="entry name" value="ATP/GTP PHOSPHATASE"/>
    <property type="match status" value="1"/>
</dbReference>
<dbReference type="Gene3D" id="3.40.50.300">
    <property type="entry name" value="P-loop containing nucleotide triphosphate hydrolases"/>
    <property type="match status" value="2"/>
</dbReference>
<dbReference type="InterPro" id="IPR027417">
    <property type="entry name" value="P-loop_NTPase"/>
</dbReference>
<dbReference type="Proteomes" id="UP000195540">
    <property type="component" value="Chromosome"/>
</dbReference>
<accession>A0AAJ1DFI1</accession>
<dbReference type="InterPro" id="IPR051396">
    <property type="entry name" value="Bact_Antivir_Def_Nuclease"/>
</dbReference>
<dbReference type="GO" id="GO:0005524">
    <property type="term" value="F:ATP binding"/>
    <property type="evidence" value="ECO:0007669"/>
    <property type="project" value="InterPro"/>
</dbReference>
<dbReference type="GO" id="GO:0016887">
    <property type="term" value="F:ATP hydrolysis activity"/>
    <property type="evidence" value="ECO:0007669"/>
    <property type="project" value="InterPro"/>
</dbReference>
<protein>
    <recommendedName>
        <fullName evidence="1">AAA+ ATPase domain-containing protein</fullName>
    </recommendedName>
</protein>